<dbReference type="PANTHER" id="PTHR23309">
    <property type="entry name" value="3-HYDROXYACYL-COA DEHYROGENASE"/>
    <property type="match status" value="1"/>
</dbReference>
<organism evidence="15 16">
    <name type="scientific">Phaeobacter gallaeciensis</name>
    <dbReference type="NCBI Taxonomy" id="60890"/>
    <lineage>
        <taxon>Bacteria</taxon>
        <taxon>Pseudomonadati</taxon>
        <taxon>Pseudomonadota</taxon>
        <taxon>Alphaproteobacteria</taxon>
        <taxon>Rhodobacterales</taxon>
        <taxon>Roseobacteraceae</taxon>
        <taxon>Phaeobacter</taxon>
    </lineage>
</organism>
<dbReference type="InterPro" id="IPR001753">
    <property type="entry name" value="Enoyl-CoA_hydra/iso"/>
</dbReference>
<dbReference type="Pfam" id="PF00378">
    <property type="entry name" value="ECH_1"/>
    <property type="match status" value="1"/>
</dbReference>
<comment type="subcellular location">
    <subcellularLocation>
        <location evidence="1">Peroxisome</location>
    </subcellularLocation>
</comment>
<evidence type="ECO:0000256" key="2">
    <source>
        <dbReference type="ARBA" id="ARBA00005005"/>
    </source>
</evidence>
<dbReference type="AlphaFoldDB" id="A0A366WRW1"/>
<keyword evidence="8" id="KW-0576">Peroxisome</keyword>
<keyword evidence="7" id="KW-0443">Lipid metabolism</keyword>
<dbReference type="Gene3D" id="3.90.226.10">
    <property type="entry name" value="2-enoyl-CoA Hydratase, Chain A, domain 1"/>
    <property type="match status" value="1"/>
</dbReference>
<evidence type="ECO:0000259" key="13">
    <source>
        <dbReference type="Pfam" id="PF00725"/>
    </source>
</evidence>
<dbReference type="GO" id="GO:0004300">
    <property type="term" value="F:enoyl-CoA hydratase activity"/>
    <property type="evidence" value="ECO:0007669"/>
    <property type="project" value="UniProtKB-ARBA"/>
</dbReference>
<comment type="pathway">
    <text evidence="2">Lipid metabolism; fatty acid beta-oxidation.</text>
</comment>
<dbReference type="PANTHER" id="PTHR23309:SF51">
    <property type="entry name" value="3-HYDROXYACYL-COA DEHYDROGENASE-RELATED"/>
    <property type="match status" value="1"/>
</dbReference>
<evidence type="ECO:0000313" key="16">
    <source>
        <dbReference type="Proteomes" id="UP000252706"/>
    </source>
</evidence>
<evidence type="ECO:0000256" key="12">
    <source>
        <dbReference type="ARBA" id="ARBA00049556"/>
    </source>
</evidence>
<dbReference type="Proteomes" id="UP000252706">
    <property type="component" value="Unassembled WGS sequence"/>
</dbReference>
<keyword evidence="9" id="KW-0413">Isomerase</keyword>
<dbReference type="InterPro" id="IPR036291">
    <property type="entry name" value="NAD(P)-bd_dom_sf"/>
</dbReference>
<keyword evidence="10" id="KW-0456">Lyase</keyword>
<comment type="caution">
    <text evidence="15">The sequence shown here is derived from an EMBL/GenBank/DDBJ whole genome shotgun (WGS) entry which is preliminary data.</text>
</comment>
<dbReference type="InterPro" id="IPR006176">
    <property type="entry name" value="3-OHacyl-CoA_DH_NAD-bd"/>
</dbReference>
<evidence type="ECO:0000256" key="5">
    <source>
        <dbReference type="ARBA" id="ARBA00023002"/>
    </source>
</evidence>
<dbReference type="SUPFAM" id="SSF48179">
    <property type="entry name" value="6-phosphogluconate dehydrogenase C-terminal domain-like"/>
    <property type="match status" value="2"/>
</dbReference>
<dbReference type="OrthoDB" id="9771883at2"/>
<dbReference type="InterPro" id="IPR029045">
    <property type="entry name" value="ClpP/crotonase-like_dom_sf"/>
</dbReference>
<evidence type="ECO:0000256" key="4">
    <source>
        <dbReference type="ARBA" id="ARBA00022963"/>
    </source>
</evidence>
<dbReference type="InterPro" id="IPR008927">
    <property type="entry name" value="6-PGluconate_DH-like_C_sf"/>
</dbReference>
<dbReference type="Pfam" id="PF02737">
    <property type="entry name" value="3HCDH_N"/>
    <property type="match status" value="1"/>
</dbReference>
<dbReference type="FunFam" id="1.10.1040.50:FF:000006">
    <property type="entry name" value="Peroxisomal bifunctional enzyme"/>
    <property type="match status" value="1"/>
</dbReference>
<protein>
    <submittedName>
        <fullName evidence="15">Enoyl-CoA hydratase</fullName>
    </submittedName>
</protein>
<evidence type="ECO:0000256" key="10">
    <source>
        <dbReference type="ARBA" id="ARBA00023239"/>
    </source>
</evidence>
<keyword evidence="5" id="KW-0560">Oxidoreductase</keyword>
<dbReference type="Pfam" id="PF00725">
    <property type="entry name" value="3HCDH"/>
    <property type="match status" value="1"/>
</dbReference>
<dbReference type="FunFam" id="3.40.50.720:FF:000009">
    <property type="entry name" value="Fatty oxidation complex, alpha subunit"/>
    <property type="match status" value="1"/>
</dbReference>
<dbReference type="GO" id="GO:0016853">
    <property type="term" value="F:isomerase activity"/>
    <property type="evidence" value="ECO:0007669"/>
    <property type="project" value="UniProtKB-KW"/>
</dbReference>
<accession>A0A366WRW1</accession>
<keyword evidence="4" id="KW-0442">Lipid degradation</keyword>
<gene>
    <name evidence="15" type="ORF">DS909_19850</name>
</gene>
<dbReference type="UniPathway" id="UPA00659"/>
<evidence type="ECO:0000256" key="9">
    <source>
        <dbReference type="ARBA" id="ARBA00023235"/>
    </source>
</evidence>
<feature type="domain" description="3-hydroxyacyl-CoA dehydrogenase NAD binding" evidence="14">
    <location>
        <begin position="288"/>
        <end position="463"/>
    </location>
</feature>
<sequence length="676" mass="72293">MTASTVVNVTREGDIAWVEINNPPVNATSTAVRAGLAQAVTQVQGARVAILTCAGRTFVAGGDMSEFDRPAEEPHLPDVVQMLEDSETPFIAAMHDTVLGGGLEIAMGCAWRIAVEGTKFGLPEVNAGLIPGAGGTQRAPRLLGMSAAIDLACSGKIIPATQMLQLGGIDQIASGDLTEAARAFATTLPQRPIKIRDRTVAALDAEAYAAAETALKKRSKGQQSPLLNLEALQWAALPFAEGQPKERARHLELRKSTESQALRYAFFAERAVSKPKAIDGIAPRGLNHVAIVGGGLMGAGIAMACLTGGLTVTVIERNAEEAASAQARVAGLIEGGVKRGKISPAKQAEMIQRLITTDTYADAAQVDLALEAVFEDLDVKRTVFQQLAAVVSKDAILATNTSYLDPTLIFDGIPNLSRCVGLHFFSPAHVMKLLEIVKTPDTAPDVLATGFALGKRLRKVSVLSGICDGFIGNRMLAAYRREAEYLLADGALPHEVDAAARGAGLPMGPFELQDLTGLQIAWANRKRQAATRDPNERYERIADTLCEMDRLGQRAGKGWYTYAEGNRTPQRDPEVDKLILQYSADRGITRRAYSTQEIADRLIAVLANEGARIVAEGIAERAEDVDMVKLHGYGFPRWRGGPMHLAGQLGQEKINGIMKLVSDESPNSWVIAEPAA</sequence>
<dbReference type="Gene3D" id="3.40.50.720">
    <property type="entry name" value="NAD(P)-binding Rossmann-like Domain"/>
    <property type="match status" value="1"/>
</dbReference>
<dbReference type="RefSeq" id="WP_113825311.1">
    <property type="nucleotide sequence ID" value="NZ_QOCE01000047.1"/>
</dbReference>
<evidence type="ECO:0000256" key="3">
    <source>
        <dbReference type="ARBA" id="ARBA00022832"/>
    </source>
</evidence>
<dbReference type="SUPFAM" id="SSF52096">
    <property type="entry name" value="ClpP/crotonase"/>
    <property type="match status" value="1"/>
</dbReference>
<dbReference type="CDD" id="cd06558">
    <property type="entry name" value="crotonase-like"/>
    <property type="match status" value="1"/>
</dbReference>
<evidence type="ECO:0000259" key="14">
    <source>
        <dbReference type="Pfam" id="PF02737"/>
    </source>
</evidence>
<evidence type="ECO:0000256" key="1">
    <source>
        <dbReference type="ARBA" id="ARBA00004275"/>
    </source>
</evidence>
<name>A0A366WRW1_9RHOB</name>
<evidence type="ECO:0000313" key="15">
    <source>
        <dbReference type="EMBL" id="RBW50812.1"/>
    </source>
</evidence>
<evidence type="ECO:0000256" key="11">
    <source>
        <dbReference type="ARBA" id="ARBA00023268"/>
    </source>
</evidence>
<dbReference type="SUPFAM" id="SSF51735">
    <property type="entry name" value="NAD(P)-binding Rossmann-fold domains"/>
    <property type="match status" value="1"/>
</dbReference>
<dbReference type="GO" id="GO:0003857">
    <property type="term" value="F:(3S)-3-hydroxyacyl-CoA dehydrogenase (NAD+) activity"/>
    <property type="evidence" value="ECO:0007669"/>
    <property type="project" value="UniProtKB-EC"/>
</dbReference>
<evidence type="ECO:0000256" key="7">
    <source>
        <dbReference type="ARBA" id="ARBA00023098"/>
    </source>
</evidence>
<proteinExistence type="predicted"/>
<keyword evidence="3" id="KW-0276">Fatty acid metabolism</keyword>
<dbReference type="InterPro" id="IPR006108">
    <property type="entry name" value="3HC_DH_C"/>
</dbReference>
<comment type="catalytic activity">
    <reaction evidence="12">
        <text>a (3S)-3-hydroxyacyl-CoA + NAD(+) = a 3-oxoacyl-CoA + NADH + H(+)</text>
        <dbReference type="Rhea" id="RHEA:22432"/>
        <dbReference type="ChEBI" id="CHEBI:15378"/>
        <dbReference type="ChEBI" id="CHEBI:57318"/>
        <dbReference type="ChEBI" id="CHEBI:57540"/>
        <dbReference type="ChEBI" id="CHEBI:57945"/>
        <dbReference type="ChEBI" id="CHEBI:90726"/>
        <dbReference type="EC" id="1.1.1.35"/>
    </reaction>
</comment>
<evidence type="ECO:0000256" key="6">
    <source>
        <dbReference type="ARBA" id="ARBA00023027"/>
    </source>
</evidence>
<dbReference type="GO" id="GO:0006635">
    <property type="term" value="P:fatty acid beta-oxidation"/>
    <property type="evidence" value="ECO:0007669"/>
    <property type="project" value="UniProtKB-UniPathway"/>
</dbReference>
<reference evidence="15 16" key="1">
    <citation type="submission" date="2018-07" db="EMBL/GenBank/DDBJ databases">
        <title>Modular assembly of carbohydrate-degrading microbial communities in the ocean.</title>
        <authorList>
            <person name="Enke T.N."/>
            <person name="Datta M.S."/>
            <person name="Schwartzman J.A."/>
            <person name="Cermak N."/>
            <person name="Schmitz D.A."/>
            <person name="Barrere J."/>
            <person name="Cordero O.X."/>
        </authorList>
    </citation>
    <scope>NUCLEOTIDE SEQUENCE [LARGE SCALE GENOMIC DNA]</scope>
    <source>
        <strain evidence="15 16">C3M10</strain>
    </source>
</reference>
<dbReference type="GO" id="GO:0070403">
    <property type="term" value="F:NAD+ binding"/>
    <property type="evidence" value="ECO:0007669"/>
    <property type="project" value="InterPro"/>
</dbReference>
<feature type="domain" description="3-hydroxyacyl-CoA dehydrogenase C-terminal" evidence="13">
    <location>
        <begin position="469"/>
        <end position="562"/>
    </location>
</feature>
<dbReference type="Gene3D" id="1.10.1040.50">
    <property type="match status" value="1"/>
</dbReference>
<keyword evidence="11" id="KW-0511">Multifunctional enzyme</keyword>
<evidence type="ECO:0000256" key="8">
    <source>
        <dbReference type="ARBA" id="ARBA00023140"/>
    </source>
</evidence>
<keyword evidence="6" id="KW-0520">NAD</keyword>
<dbReference type="EMBL" id="QOCE01000047">
    <property type="protein sequence ID" value="RBW50812.1"/>
    <property type="molecule type" value="Genomic_DNA"/>
</dbReference>